<dbReference type="GO" id="GO:0005524">
    <property type="term" value="F:ATP binding"/>
    <property type="evidence" value="ECO:0007669"/>
    <property type="project" value="UniProtKB-UniRule"/>
</dbReference>
<dbReference type="Pfam" id="PF00005">
    <property type="entry name" value="ABC_tran"/>
    <property type="match status" value="2"/>
</dbReference>
<dbReference type="GO" id="GO:0016887">
    <property type="term" value="F:ATP hydrolysis activity"/>
    <property type="evidence" value="ECO:0007669"/>
    <property type="project" value="InterPro"/>
</dbReference>
<keyword evidence="7 10" id="KW-0067">ATP-binding</keyword>
<name>A0A841GKA6_9GAMM</name>
<keyword evidence="13" id="KW-1185">Reference proteome</keyword>
<evidence type="ECO:0000256" key="5">
    <source>
        <dbReference type="ARBA" id="ARBA00022737"/>
    </source>
</evidence>
<evidence type="ECO:0000256" key="4">
    <source>
        <dbReference type="ARBA" id="ARBA00022597"/>
    </source>
</evidence>
<feature type="domain" description="ABC transporter" evidence="11">
    <location>
        <begin position="259"/>
        <end position="506"/>
    </location>
</feature>
<keyword evidence="3" id="KW-1003">Cell membrane</keyword>
<dbReference type="InterPro" id="IPR003593">
    <property type="entry name" value="AAA+_ATPase"/>
</dbReference>
<comment type="caution">
    <text evidence="12">The sequence shown here is derived from an EMBL/GenBank/DDBJ whole genome shotgun (WGS) entry which is preliminary data.</text>
</comment>
<comment type="catalytic activity">
    <reaction evidence="10">
        <text>D-galactose(out) + ATP + H2O = D-galactose(in) + ADP + phosphate + H(+)</text>
        <dbReference type="Rhea" id="RHEA:60156"/>
        <dbReference type="ChEBI" id="CHEBI:4139"/>
        <dbReference type="ChEBI" id="CHEBI:15377"/>
        <dbReference type="ChEBI" id="CHEBI:15378"/>
        <dbReference type="ChEBI" id="CHEBI:30616"/>
        <dbReference type="ChEBI" id="CHEBI:43474"/>
        <dbReference type="ChEBI" id="CHEBI:456216"/>
        <dbReference type="EC" id="7.5.2.11"/>
    </reaction>
</comment>
<feature type="domain" description="ABC transporter" evidence="11">
    <location>
        <begin position="14"/>
        <end position="249"/>
    </location>
</feature>
<sequence>MADITVNSSQEYLLEMVGICKEFPGVKALDNVNLKIRPHSVHALMGENGAGKSTLLKCLFGIYEKDAGTIIFQGKEINFHSAKEALDNGVSMVHQELNQVRQRSVMDNMWLGRYPTKGMFIDHNKMYKDTKEIFEELGIDIDPKEKVANLSVSQMQMIEIAKAFSYNAKIVIMDEPTSSLTEKEVNHLFTIIRKLKDRGCGIVYISHKMEEIFQLCDEITILRDGQWVNTCSLEGLDMDKIIGMMVGRELTQRFPPKVNRPKEVILEVEGLTALNQPSIKDVTFQLRKGEILGIAGLVGAKRTEIVETIFGIREKASGTIKLHGKEVKNVDAHDAIRNGFALVTEERRSTGIYSQLDIAFNSLIANMDNYKGKSGLLDNKRMKSDTQWVIDSMRVKTPSQKTAIGTLSGGNQQKVIIGRWLLTQPEILMLDEPTRGIDVGAKFEIYQLMLELAKKDKGIIMISSEMPELLGITDRILVMSNGRVAGIVETEKTDQQEIMRLAALYL</sequence>
<dbReference type="InterPro" id="IPR027417">
    <property type="entry name" value="P-loop_NTPase"/>
</dbReference>
<dbReference type="NCBIfam" id="NF008215">
    <property type="entry name" value="PRK10982.1"/>
    <property type="match status" value="1"/>
</dbReference>
<dbReference type="InterPro" id="IPR017871">
    <property type="entry name" value="ABC_transporter-like_CS"/>
</dbReference>
<dbReference type="GO" id="GO:0015749">
    <property type="term" value="P:monosaccharide transmembrane transport"/>
    <property type="evidence" value="ECO:0007669"/>
    <property type="project" value="UniProtKB-ARBA"/>
</dbReference>
<dbReference type="RefSeq" id="WP_188026002.1">
    <property type="nucleotide sequence ID" value="NZ_JACHGR010000003.1"/>
</dbReference>
<dbReference type="CDD" id="cd03216">
    <property type="entry name" value="ABC_Carb_Monos_I"/>
    <property type="match status" value="1"/>
</dbReference>
<dbReference type="Proteomes" id="UP000585721">
    <property type="component" value="Unassembled WGS sequence"/>
</dbReference>
<evidence type="ECO:0000256" key="7">
    <source>
        <dbReference type="ARBA" id="ARBA00022840"/>
    </source>
</evidence>
<evidence type="ECO:0000256" key="3">
    <source>
        <dbReference type="ARBA" id="ARBA00022475"/>
    </source>
</evidence>
<keyword evidence="5" id="KW-0677">Repeat</keyword>
<dbReference type="EC" id="7.5.2.11" evidence="10"/>
<dbReference type="PROSITE" id="PS00211">
    <property type="entry name" value="ABC_TRANSPORTER_1"/>
    <property type="match status" value="1"/>
</dbReference>
<dbReference type="SUPFAM" id="SSF52540">
    <property type="entry name" value="P-loop containing nucleoside triphosphate hydrolases"/>
    <property type="match status" value="2"/>
</dbReference>
<evidence type="ECO:0000259" key="11">
    <source>
        <dbReference type="PROSITE" id="PS50893"/>
    </source>
</evidence>
<accession>A0A841GKA6</accession>
<dbReference type="PANTHER" id="PTHR43790">
    <property type="entry name" value="CARBOHYDRATE TRANSPORT ATP-BINDING PROTEIN MG119-RELATED"/>
    <property type="match status" value="1"/>
</dbReference>
<evidence type="ECO:0000256" key="1">
    <source>
        <dbReference type="ARBA" id="ARBA00004202"/>
    </source>
</evidence>
<organism evidence="12 13">
    <name type="scientific">Tolumonas osonensis</name>
    <dbReference type="NCBI Taxonomy" id="675874"/>
    <lineage>
        <taxon>Bacteria</taxon>
        <taxon>Pseudomonadati</taxon>
        <taxon>Pseudomonadota</taxon>
        <taxon>Gammaproteobacteria</taxon>
        <taxon>Aeromonadales</taxon>
        <taxon>Aeromonadaceae</taxon>
        <taxon>Tolumonas</taxon>
    </lineage>
</organism>
<dbReference type="Gene3D" id="3.40.50.300">
    <property type="entry name" value="P-loop containing nucleotide triphosphate hydrolases"/>
    <property type="match status" value="2"/>
</dbReference>
<keyword evidence="4 10" id="KW-0762">Sugar transport</keyword>
<dbReference type="FunFam" id="3.40.50.300:FF:000126">
    <property type="entry name" value="Galactose/methyl galactoside import ATP-binding protein MglA"/>
    <property type="match status" value="1"/>
</dbReference>
<keyword evidence="8 10" id="KW-1278">Translocase</keyword>
<gene>
    <name evidence="12" type="ORF">HNR75_001112</name>
</gene>
<dbReference type="SMART" id="SM00382">
    <property type="entry name" value="AAA"/>
    <property type="match status" value="2"/>
</dbReference>
<evidence type="ECO:0000313" key="13">
    <source>
        <dbReference type="Proteomes" id="UP000585721"/>
    </source>
</evidence>
<evidence type="ECO:0000313" key="12">
    <source>
        <dbReference type="EMBL" id="MBB6055230.1"/>
    </source>
</evidence>
<comment type="similarity">
    <text evidence="10">Belongs to the ABC transporter superfamily.</text>
</comment>
<comment type="subcellular location">
    <subcellularLocation>
        <location evidence="10">Cell inner membrane</location>
        <topology evidence="10">Peripheral membrane protein</topology>
    </subcellularLocation>
    <subcellularLocation>
        <location evidence="1">Cell membrane</location>
        <topology evidence="1">Peripheral membrane protein</topology>
    </subcellularLocation>
</comment>
<evidence type="ECO:0000256" key="6">
    <source>
        <dbReference type="ARBA" id="ARBA00022741"/>
    </source>
</evidence>
<dbReference type="EMBL" id="JACHGR010000003">
    <property type="protein sequence ID" value="MBB6055230.1"/>
    <property type="molecule type" value="Genomic_DNA"/>
</dbReference>
<dbReference type="PROSITE" id="PS50893">
    <property type="entry name" value="ABC_TRANSPORTER_2"/>
    <property type="match status" value="2"/>
</dbReference>
<reference evidence="12 13" key="1">
    <citation type="submission" date="2020-08" db="EMBL/GenBank/DDBJ databases">
        <title>Genomic Encyclopedia of Type Strains, Phase IV (KMG-IV): sequencing the most valuable type-strain genomes for metagenomic binning, comparative biology and taxonomic classification.</title>
        <authorList>
            <person name="Goeker M."/>
        </authorList>
    </citation>
    <scope>NUCLEOTIDE SEQUENCE [LARGE SCALE GENOMIC DNA]</scope>
    <source>
        <strain evidence="12 13">DSM 22975</strain>
    </source>
</reference>
<dbReference type="InterPro" id="IPR050107">
    <property type="entry name" value="ABC_carbohydrate_import_ATPase"/>
</dbReference>
<dbReference type="GO" id="GO:0043211">
    <property type="term" value="F:ABC-type carbohydrate transporter activity"/>
    <property type="evidence" value="ECO:0007669"/>
    <property type="project" value="UniProtKB-UniRule"/>
</dbReference>
<dbReference type="FunFam" id="3.40.50.300:FF:000127">
    <property type="entry name" value="Ribose import ATP-binding protein RbsA"/>
    <property type="match status" value="1"/>
</dbReference>
<proteinExistence type="inferred from homology"/>
<evidence type="ECO:0000256" key="8">
    <source>
        <dbReference type="ARBA" id="ARBA00022967"/>
    </source>
</evidence>
<comment type="function">
    <text evidence="10">Part of an ABC transporter complex involved in carbohydrate import. Could be involved in ribose, galactose and/or methyl galactoside import. Responsible for energy coupling to the transport system.</text>
</comment>
<evidence type="ECO:0000256" key="2">
    <source>
        <dbReference type="ARBA" id="ARBA00022448"/>
    </source>
</evidence>
<evidence type="ECO:0000256" key="9">
    <source>
        <dbReference type="ARBA" id="ARBA00023136"/>
    </source>
</evidence>
<dbReference type="InterPro" id="IPR003439">
    <property type="entry name" value="ABC_transporter-like_ATP-bd"/>
</dbReference>
<keyword evidence="9 10" id="KW-0472">Membrane</keyword>
<dbReference type="GO" id="GO:0005886">
    <property type="term" value="C:plasma membrane"/>
    <property type="evidence" value="ECO:0007669"/>
    <property type="project" value="UniProtKB-SubCell"/>
</dbReference>
<keyword evidence="6 10" id="KW-0547">Nucleotide-binding</keyword>
<keyword evidence="10" id="KW-0997">Cell inner membrane</keyword>
<keyword evidence="2 10" id="KW-0813">Transport</keyword>
<protein>
    <recommendedName>
        <fullName evidence="10">Ribose/galactose/methyl galactoside import ATP-binding protein</fullName>
        <ecNumber evidence="10">7.5.2.11</ecNumber>
    </recommendedName>
</protein>
<dbReference type="PANTHER" id="PTHR43790:SF7">
    <property type="entry name" value="GALACTOSE_METHYL GALACTOSIDE IMPORT ATP-BINDING PROTEIN MGLA"/>
    <property type="match status" value="1"/>
</dbReference>
<dbReference type="AlphaFoldDB" id="A0A841GKA6"/>
<evidence type="ECO:0000256" key="10">
    <source>
        <dbReference type="RuleBase" id="RU367029"/>
    </source>
</evidence>
<dbReference type="CDD" id="cd03215">
    <property type="entry name" value="ABC_Carb_Monos_II"/>
    <property type="match status" value="1"/>
</dbReference>